<comment type="caution">
    <text evidence="3">The sequence shown here is derived from an EMBL/GenBank/DDBJ whole genome shotgun (WGS) entry which is preliminary data.</text>
</comment>
<keyword evidence="2" id="KW-0812">Transmembrane</keyword>
<feature type="transmembrane region" description="Helical" evidence="2">
    <location>
        <begin position="131"/>
        <end position="150"/>
    </location>
</feature>
<organism evidence="3 4">
    <name type="scientific">Euplotes crassus</name>
    <dbReference type="NCBI Taxonomy" id="5936"/>
    <lineage>
        <taxon>Eukaryota</taxon>
        <taxon>Sar</taxon>
        <taxon>Alveolata</taxon>
        <taxon>Ciliophora</taxon>
        <taxon>Intramacronucleata</taxon>
        <taxon>Spirotrichea</taxon>
        <taxon>Hypotrichia</taxon>
        <taxon>Euplotida</taxon>
        <taxon>Euplotidae</taxon>
        <taxon>Moneuplotes</taxon>
    </lineage>
</organism>
<dbReference type="InterPro" id="IPR036259">
    <property type="entry name" value="MFS_trans_sf"/>
</dbReference>
<proteinExistence type="predicted"/>
<feature type="transmembrane region" description="Helical" evidence="2">
    <location>
        <begin position="162"/>
        <end position="179"/>
    </location>
</feature>
<keyword evidence="2" id="KW-1133">Transmembrane helix</keyword>
<dbReference type="SUPFAM" id="SSF103473">
    <property type="entry name" value="MFS general substrate transporter"/>
    <property type="match status" value="1"/>
</dbReference>
<sequence>MNVSSQRKPTDVTKDSKIPKKPSKYASSPRILNIDQMITEAGEFGNWSWAVLLVGLIFCQGTTMYFYTLPLLELVPKLECKQGNQWIECSRQDICRDQELIGSELWRVDYADEFSFRNWITELQLYCYPDFWIGFLGSAHFVGVIFNGLILKHSDYFGSKKMLTITSVGQAICCFSLFYCTNITLIYIILFISGLLYCKSYLAYIYCVEVTPLKYQVFYGGFVLSMEAVFSKFLIIPYLYYSNPGNPPLHSLSITLSIQTL</sequence>
<keyword evidence="4" id="KW-1185">Reference proteome</keyword>
<accession>A0AAD1X7G2</accession>
<feature type="compositionally biased region" description="Basic and acidic residues" evidence="1">
    <location>
        <begin position="8"/>
        <end position="18"/>
    </location>
</feature>
<reference evidence="3" key="1">
    <citation type="submission" date="2023-07" db="EMBL/GenBank/DDBJ databases">
        <authorList>
            <consortium name="AG Swart"/>
            <person name="Singh M."/>
            <person name="Singh A."/>
            <person name="Seah K."/>
            <person name="Emmerich C."/>
        </authorList>
    </citation>
    <scope>NUCLEOTIDE SEQUENCE</scope>
    <source>
        <strain evidence="3">DP1</strain>
    </source>
</reference>
<evidence type="ECO:0000256" key="1">
    <source>
        <dbReference type="SAM" id="MobiDB-lite"/>
    </source>
</evidence>
<dbReference type="AlphaFoldDB" id="A0AAD1X7G2"/>
<dbReference type="Proteomes" id="UP001295684">
    <property type="component" value="Unassembled WGS sequence"/>
</dbReference>
<gene>
    <name evidence="3" type="ORF">ECRASSUSDP1_LOCUS2903</name>
</gene>
<evidence type="ECO:0000313" key="3">
    <source>
        <dbReference type="EMBL" id="CAI2361592.1"/>
    </source>
</evidence>
<keyword evidence="2" id="KW-0472">Membrane</keyword>
<feature type="region of interest" description="Disordered" evidence="1">
    <location>
        <begin position="1"/>
        <end position="26"/>
    </location>
</feature>
<feature type="transmembrane region" description="Helical" evidence="2">
    <location>
        <begin position="47"/>
        <end position="67"/>
    </location>
</feature>
<name>A0AAD1X7G2_EUPCR</name>
<dbReference type="Gene3D" id="1.20.1250.20">
    <property type="entry name" value="MFS general substrate transporter like domains"/>
    <property type="match status" value="1"/>
</dbReference>
<evidence type="ECO:0000313" key="4">
    <source>
        <dbReference type="Proteomes" id="UP001295684"/>
    </source>
</evidence>
<feature type="transmembrane region" description="Helical" evidence="2">
    <location>
        <begin position="217"/>
        <end position="241"/>
    </location>
</feature>
<protein>
    <submittedName>
        <fullName evidence="3">Uncharacterized protein</fullName>
    </submittedName>
</protein>
<evidence type="ECO:0000256" key="2">
    <source>
        <dbReference type="SAM" id="Phobius"/>
    </source>
</evidence>
<feature type="transmembrane region" description="Helical" evidence="2">
    <location>
        <begin position="185"/>
        <end position="205"/>
    </location>
</feature>
<dbReference type="EMBL" id="CAMPGE010002782">
    <property type="protein sequence ID" value="CAI2361592.1"/>
    <property type="molecule type" value="Genomic_DNA"/>
</dbReference>